<name>A0A0G2HMA0_9SYNE</name>
<evidence type="ECO:0000313" key="2">
    <source>
        <dbReference type="EMBL" id="KKZ12932.1"/>
    </source>
</evidence>
<sequence length="94" mass="10238">MAALWTRHGFGTIALLMGVARKGTGQVETWAAGKTEPQYIITAATTPPPGETAHLCCGPWLVRLCKQVAPYCMGHQGKPEPMEERKPSSRTRFA</sequence>
<proteinExistence type="predicted"/>
<dbReference type="EMBL" id="JXQG01000008">
    <property type="protein sequence ID" value="KKZ12932.1"/>
    <property type="molecule type" value="Genomic_DNA"/>
</dbReference>
<feature type="compositionally biased region" description="Basic and acidic residues" evidence="1">
    <location>
        <begin position="77"/>
        <end position="87"/>
    </location>
</feature>
<dbReference type="AlphaFoldDB" id="A0A0G2HMA0"/>
<accession>A0A0G2HMA0</accession>
<evidence type="ECO:0000256" key="1">
    <source>
        <dbReference type="SAM" id="MobiDB-lite"/>
    </source>
</evidence>
<comment type="caution">
    <text evidence="2">The sequence shown here is derived from an EMBL/GenBank/DDBJ whole genome shotgun (WGS) entry which is preliminary data.</text>
</comment>
<protein>
    <submittedName>
        <fullName evidence="2">Uncharacterized protein</fullName>
    </submittedName>
</protein>
<feature type="region of interest" description="Disordered" evidence="1">
    <location>
        <begin position="75"/>
        <end position="94"/>
    </location>
</feature>
<dbReference type="Proteomes" id="UP000035067">
    <property type="component" value="Unassembled WGS sequence"/>
</dbReference>
<evidence type="ECO:0000313" key="3">
    <source>
        <dbReference type="Proteomes" id="UP000035067"/>
    </source>
</evidence>
<organism evidence="2 3">
    <name type="scientific">Candidatus Synechococcus spongiarum SP3</name>
    <dbReference type="NCBI Taxonomy" id="1604020"/>
    <lineage>
        <taxon>Bacteria</taxon>
        <taxon>Bacillati</taxon>
        <taxon>Cyanobacteriota</taxon>
        <taxon>Cyanophyceae</taxon>
        <taxon>Synechococcales</taxon>
        <taxon>Synechococcaceae</taxon>
        <taxon>Synechococcus</taxon>
    </lineage>
</organism>
<reference evidence="2 3" key="1">
    <citation type="submission" date="2015-01" db="EMBL/GenBank/DDBJ databases">
        <title>Lifestyle Evolution in Cyanobacterial Symbionts of Sponges.</title>
        <authorList>
            <person name="Burgsdorf I."/>
            <person name="Slaby B.M."/>
            <person name="Handley K.M."/>
            <person name="Haber M."/>
            <person name="Blom J."/>
            <person name="Marshall C.W."/>
            <person name="Gilbert J.A."/>
            <person name="Hentschel U."/>
            <person name="Steindler L."/>
        </authorList>
    </citation>
    <scope>NUCLEOTIDE SEQUENCE [LARGE SCALE GENOMIC DNA]</scope>
    <source>
        <strain evidence="2">SP3</strain>
    </source>
</reference>
<gene>
    <name evidence="2" type="ORF">TE42_02375</name>
</gene>